<dbReference type="EMBL" id="PKPP01004571">
    <property type="protein sequence ID" value="PWA63764.1"/>
    <property type="molecule type" value="Genomic_DNA"/>
</dbReference>
<keyword evidence="2" id="KW-1185">Reference proteome</keyword>
<dbReference type="AlphaFoldDB" id="A0A2U1MRC5"/>
<protein>
    <submittedName>
        <fullName evidence="1">Uncharacterized protein</fullName>
    </submittedName>
</protein>
<evidence type="ECO:0000313" key="1">
    <source>
        <dbReference type="EMBL" id="PWA63764.1"/>
    </source>
</evidence>
<accession>A0A2U1MRC5</accession>
<name>A0A2U1MRC5_ARTAN</name>
<gene>
    <name evidence="1" type="ORF">CTI12_AA350420</name>
</gene>
<reference evidence="1 2" key="1">
    <citation type="journal article" date="2018" name="Mol. Plant">
        <title>The genome of Artemisia annua provides insight into the evolution of Asteraceae family and artemisinin biosynthesis.</title>
        <authorList>
            <person name="Shen Q."/>
            <person name="Zhang L."/>
            <person name="Liao Z."/>
            <person name="Wang S."/>
            <person name="Yan T."/>
            <person name="Shi P."/>
            <person name="Liu M."/>
            <person name="Fu X."/>
            <person name="Pan Q."/>
            <person name="Wang Y."/>
            <person name="Lv Z."/>
            <person name="Lu X."/>
            <person name="Zhang F."/>
            <person name="Jiang W."/>
            <person name="Ma Y."/>
            <person name="Chen M."/>
            <person name="Hao X."/>
            <person name="Li L."/>
            <person name="Tang Y."/>
            <person name="Lv G."/>
            <person name="Zhou Y."/>
            <person name="Sun X."/>
            <person name="Brodelius P.E."/>
            <person name="Rose J.K.C."/>
            <person name="Tang K."/>
        </authorList>
    </citation>
    <scope>NUCLEOTIDE SEQUENCE [LARGE SCALE GENOMIC DNA]</scope>
    <source>
        <strain evidence="2">cv. Huhao1</strain>
        <tissue evidence="1">Leaf</tissue>
    </source>
</reference>
<proteinExistence type="predicted"/>
<dbReference type="PANTHER" id="PTHR47481:SF42">
    <property type="entry name" value="RHO GTPASE-ACTIVATING PROTEIN GACK-LIKE"/>
    <property type="match status" value="1"/>
</dbReference>
<comment type="caution">
    <text evidence="1">The sequence shown here is derived from an EMBL/GenBank/DDBJ whole genome shotgun (WGS) entry which is preliminary data.</text>
</comment>
<dbReference type="Proteomes" id="UP000245207">
    <property type="component" value="Unassembled WGS sequence"/>
</dbReference>
<dbReference type="OrthoDB" id="1699318at2759"/>
<sequence>MPSRGWHIIVTGNNPPPNPTKQPIDKACLIASIKACIPSPLDLEKLNYHSWSNLFKRFCKTYDVHHHLEEPVSTSTTPTDPFFDTNDSLVVMWMYSTISPKLVDMVIDDRDQVEGDRLANLTSLVSDSSLVTYVINGLRAMFPEIVRGETLPTFDHVRSMQTLPPLLCLSLTPLLQSLETCHIREVNYAGIFNEVHARMALVGSSQTFVPAQTSYPPSVNYIPYCMQAQYGIPGYQLHAQQAQLPSPLQLPLASQAQPTTQAQQAPQAHMVTALLCMLTRFPAHFSQGHFASSSFLDDDFSGS</sequence>
<evidence type="ECO:0000313" key="2">
    <source>
        <dbReference type="Proteomes" id="UP000245207"/>
    </source>
</evidence>
<organism evidence="1 2">
    <name type="scientific">Artemisia annua</name>
    <name type="common">Sweet wormwood</name>
    <dbReference type="NCBI Taxonomy" id="35608"/>
    <lineage>
        <taxon>Eukaryota</taxon>
        <taxon>Viridiplantae</taxon>
        <taxon>Streptophyta</taxon>
        <taxon>Embryophyta</taxon>
        <taxon>Tracheophyta</taxon>
        <taxon>Spermatophyta</taxon>
        <taxon>Magnoliopsida</taxon>
        <taxon>eudicotyledons</taxon>
        <taxon>Gunneridae</taxon>
        <taxon>Pentapetalae</taxon>
        <taxon>asterids</taxon>
        <taxon>campanulids</taxon>
        <taxon>Asterales</taxon>
        <taxon>Asteraceae</taxon>
        <taxon>Asteroideae</taxon>
        <taxon>Anthemideae</taxon>
        <taxon>Artemisiinae</taxon>
        <taxon>Artemisia</taxon>
    </lineage>
</organism>
<dbReference type="PANTHER" id="PTHR47481">
    <property type="match status" value="1"/>
</dbReference>